<dbReference type="SMART" id="SM00324">
    <property type="entry name" value="RhoGAP"/>
    <property type="match status" value="1"/>
</dbReference>
<dbReference type="GO" id="GO:0007165">
    <property type="term" value="P:signal transduction"/>
    <property type="evidence" value="ECO:0007669"/>
    <property type="project" value="InterPro"/>
</dbReference>
<feature type="region of interest" description="Disordered" evidence="1">
    <location>
        <begin position="795"/>
        <end position="815"/>
    </location>
</feature>
<feature type="compositionally biased region" description="Basic residues" evidence="1">
    <location>
        <begin position="458"/>
        <end position="468"/>
    </location>
</feature>
<gene>
    <name evidence="3" type="ORF">RRG08_006369</name>
</gene>
<feature type="compositionally biased region" description="Polar residues" evidence="1">
    <location>
        <begin position="903"/>
        <end position="924"/>
    </location>
</feature>
<dbReference type="InterPro" id="IPR008936">
    <property type="entry name" value="Rho_GTPase_activation_prot"/>
</dbReference>
<sequence>MCLPTTGRLCLKTPHYFHVTYHVTTGGSSPRLRTEIYYGHETPFSIKLSQVRELTRSRSRDDVANMTSGDLDTVVEECAAAGQKCEFYVKHKKTPKKHHMNDDSSYQKSMKKSKKSPNIISNLLRKIRSPHPLVFGLPLNEICDENFDPPESIIRLMVLVYRRGPTVPGILRRGNKAALAKEIREKINAGVRYSIEDHQAPTAASVFKEFLRCIPGGLLSHDLHDQWLTVSKDDPVQIKLDKIKGITSQLSPAHLRLLKLTVSLLQHLAKHSSQTNMGPSNLATCIAPSFCSPTSGAPPVPGFPHGKGSNSGFPSPGSGGGASSASALMQVQNSVREITTVFTPLITFMIVKHVELFGPDILTMFMKYDCEASPPISLEEMGEEGREENNEEGTGGDGDKMASMIDGAGGRHRDSSMGDEVEEEDDEYEMGVDDDDDGDGDEEDEEEEEEYGGNYGRHQAKLRCHPHSQHADQHPAQRHGTQAPSGPRDSNSGTDSDSMHSVLSMPDTGSGMGYRRDDSSLDSLVEREYFQHEEAGSGSPQAHKSHLSPSNLSRDSGLTLSDTQLYEEEGGTGVAGCPYPGEAMAGRLYQRSTSSNFEMDPHQPPESDDWLGRSMVDSRALENRRGDRLNREGKKKFRDSSEGSDGESGQGPATFRTRPPFKHSTSSPLLDIQPRNGGNAGGAELKPCLTHPPVGKRVSSDSIGEEDEGQFDHEAYLPRHNYHQHHAGQPGSAIDFRRLRLNKDMGTIVKSNSGTHLFLSNDTLPTRYNLTRGQGKVSSIAQTTQQPGRILLRQGSVTDSLGSPTPPTSPDVKTLDSYEEPTISHLAKNNPLFPPESTNAGNQTKAAPWQPEMNSAYRDWDGQLANKFSLGSLSLAFSKSTSDLRAQDYANDETDDVEEQDKTITADNISKISSRPESPAQPASQKMPPPSPKLWGGRKSHEAEEVVDMRKRPHFSLMLRPESDYTPLSQPYRKQSLGLPPQHLIKGSPPPNVILQSLSGSRKEVSQTSVPLRASYDSVILSQVRRSSATDSASHDIVKSINSIRPEEYVSVTSKPIMITSTTGGVSGDDSGSNSTLRPSSLCSSSSSSSSSLASPRPSLSPLSSASARRAKLAKYMESQSDITLSSKDQVAEGIQQRPDKPPNYHQALQRNFMIKHSVPIDITDDDTGKQRELNAKAKALYEKSLQLYNEQRVNRTKEEDPSGSPLKNNKLVSNSLKEDSVIDQGNNVNDKLVHSSRTSNALGGRSVPQNTKTSPNYLLESPPSPSESGFLDLGSISHSLQTDVLSRREKHQARASLAAPATSTLSTFPASSEESSVSASLSRHDSRLSDVSGSSSGGSTITISTLGRPSDTSSGSRASMASSVASSTGGDSSSEPSLKQHPARMSYSRHFRPQDGGEEDGKAKFKEEEKERGRKELEWTSEGEGVYVSLKKNPQQLYLESKKMYEQKQTPAPSHLSSQPQPSSSSLSSTESKTVQSQIAHFHSQFPQPPSKSSPSLNPFTTHKNSREHPRPKSIHDVYSLQRSQSDASNSAVRAVRHSPQLKDTIEPQPSQTKVQDPERVNTQVSSLSPRVEIRKPEQDSSPSTSAHSGPSDMPSEHHQNFLKARSLFHPEVNNSHHVGKPSYKEHARVSTSSSSSAGSELSTEPGFRKSSLPQGSFHRLGGPQAFADGFGSYSSSEDGYSSSLDRKSRRSLDSSEEALSDHTNITYV</sequence>
<comment type="caution">
    <text evidence="3">The sequence shown here is derived from an EMBL/GenBank/DDBJ whole genome shotgun (WGS) entry which is preliminary data.</text>
</comment>
<feature type="compositionally biased region" description="Acidic residues" evidence="1">
    <location>
        <begin position="417"/>
        <end position="451"/>
    </location>
</feature>
<dbReference type="InterPro" id="IPR000198">
    <property type="entry name" value="RhoGAP_dom"/>
</dbReference>
<feature type="compositionally biased region" description="Polar residues" evidence="1">
    <location>
        <begin position="1119"/>
        <end position="1129"/>
    </location>
</feature>
<feature type="compositionally biased region" description="Basic and acidic residues" evidence="1">
    <location>
        <begin position="1506"/>
        <end position="1517"/>
    </location>
</feature>
<dbReference type="GO" id="GO:0005096">
    <property type="term" value="F:GTPase activator activity"/>
    <property type="evidence" value="ECO:0007669"/>
    <property type="project" value="TreeGrafter"/>
</dbReference>
<feature type="compositionally biased region" description="Low complexity" evidence="1">
    <location>
        <begin position="1296"/>
        <end position="1322"/>
    </location>
</feature>
<feature type="compositionally biased region" description="Polar residues" evidence="1">
    <location>
        <begin position="538"/>
        <end position="564"/>
    </location>
</feature>
<feature type="region of interest" description="Disordered" evidence="1">
    <location>
        <begin position="1061"/>
        <end position="1106"/>
    </location>
</feature>
<feature type="domain" description="Rho-GAP" evidence="2">
    <location>
        <begin position="137"/>
        <end position="357"/>
    </location>
</feature>
<feature type="region of interest" description="Disordered" evidence="1">
    <location>
        <begin position="93"/>
        <end position="112"/>
    </location>
</feature>
<feature type="region of interest" description="Disordered" evidence="1">
    <location>
        <begin position="890"/>
        <end position="944"/>
    </location>
</feature>
<reference evidence="3" key="1">
    <citation type="journal article" date="2023" name="G3 (Bethesda)">
        <title>A reference genome for the long-term kleptoplast-retaining sea slug Elysia crispata morphotype clarki.</title>
        <authorList>
            <person name="Eastman K.E."/>
            <person name="Pendleton A.L."/>
            <person name="Shaikh M.A."/>
            <person name="Suttiyut T."/>
            <person name="Ogas R."/>
            <person name="Tomko P."/>
            <person name="Gavelis G."/>
            <person name="Widhalm J.R."/>
            <person name="Wisecaver J.H."/>
        </authorList>
    </citation>
    <scope>NUCLEOTIDE SEQUENCE</scope>
    <source>
        <strain evidence="3">ECLA1</strain>
    </source>
</reference>
<feature type="compositionally biased region" description="Low complexity" evidence="1">
    <location>
        <begin position="1454"/>
        <end position="1470"/>
    </location>
</feature>
<feature type="compositionally biased region" description="Basic and acidic residues" evidence="1">
    <location>
        <begin position="1686"/>
        <end position="1695"/>
    </location>
</feature>
<feature type="region of interest" description="Disordered" evidence="1">
    <location>
        <begin position="827"/>
        <end position="847"/>
    </location>
</feature>
<feature type="region of interest" description="Disordered" evidence="1">
    <location>
        <begin position="301"/>
        <end position="325"/>
    </location>
</feature>
<feature type="compositionally biased region" description="Low complexity" evidence="1">
    <location>
        <begin position="306"/>
        <end position="316"/>
    </location>
</feature>
<feature type="compositionally biased region" description="Basic and acidic residues" evidence="1">
    <location>
        <begin position="514"/>
        <end position="535"/>
    </location>
</feature>
<feature type="region of interest" description="Disordered" evidence="1">
    <location>
        <begin position="684"/>
        <end position="704"/>
    </location>
</feature>
<dbReference type="EMBL" id="JAWDGP010004319">
    <property type="protein sequence ID" value="KAK3765334.1"/>
    <property type="molecule type" value="Genomic_DNA"/>
</dbReference>
<feature type="region of interest" description="Disordered" evidence="1">
    <location>
        <begin position="377"/>
        <end position="672"/>
    </location>
</feature>
<organism evidence="3 4">
    <name type="scientific">Elysia crispata</name>
    <name type="common">lettuce slug</name>
    <dbReference type="NCBI Taxonomy" id="231223"/>
    <lineage>
        <taxon>Eukaryota</taxon>
        <taxon>Metazoa</taxon>
        <taxon>Spiralia</taxon>
        <taxon>Lophotrochozoa</taxon>
        <taxon>Mollusca</taxon>
        <taxon>Gastropoda</taxon>
        <taxon>Heterobranchia</taxon>
        <taxon>Euthyneura</taxon>
        <taxon>Panpulmonata</taxon>
        <taxon>Sacoglossa</taxon>
        <taxon>Placobranchoidea</taxon>
        <taxon>Plakobranchidae</taxon>
        <taxon>Elysia</taxon>
    </lineage>
</organism>
<feature type="compositionally biased region" description="Polar residues" evidence="1">
    <location>
        <begin position="1224"/>
        <end position="1257"/>
    </location>
</feature>
<keyword evidence="4" id="KW-1185">Reference proteome</keyword>
<feature type="compositionally biased region" description="Low complexity" evidence="1">
    <location>
        <begin position="1333"/>
        <end position="1378"/>
    </location>
</feature>
<feature type="compositionally biased region" description="Polar residues" evidence="1">
    <location>
        <begin position="479"/>
        <end position="501"/>
    </location>
</feature>
<dbReference type="Proteomes" id="UP001283361">
    <property type="component" value="Unassembled WGS sequence"/>
</dbReference>
<feature type="compositionally biased region" description="Low complexity" evidence="1">
    <location>
        <begin position="1582"/>
        <end position="1593"/>
    </location>
</feature>
<dbReference type="Gene3D" id="1.10.555.10">
    <property type="entry name" value="Rho GTPase activation protein"/>
    <property type="match status" value="1"/>
</dbReference>
<dbReference type="Pfam" id="PF00620">
    <property type="entry name" value="RhoGAP"/>
    <property type="match status" value="1"/>
</dbReference>
<evidence type="ECO:0000259" key="2">
    <source>
        <dbReference type="PROSITE" id="PS50238"/>
    </source>
</evidence>
<evidence type="ECO:0000256" key="1">
    <source>
        <dbReference type="SAM" id="MobiDB-lite"/>
    </source>
</evidence>
<name>A0AAE0Z9G0_9GAST</name>
<feature type="compositionally biased region" description="Low complexity" evidence="1">
    <location>
        <begin position="1673"/>
        <end position="1685"/>
    </location>
</feature>
<dbReference type="SUPFAM" id="SSF48350">
    <property type="entry name" value="GTPase activation domain, GAP"/>
    <property type="match status" value="1"/>
</dbReference>
<feature type="compositionally biased region" description="Acidic residues" evidence="1">
    <location>
        <begin position="890"/>
        <end position="899"/>
    </location>
</feature>
<feature type="region of interest" description="Disordered" evidence="1">
    <location>
        <begin position="1193"/>
        <end position="1710"/>
    </location>
</feature>
<feature type="compositionally biased region" description="Polar residues" evidence="1">
    <location>
        <begin position="1522"/>
        <end position="1533"/>
    </location>
</feature>
<dbReference type="PANTHER" id="PTHR23179">
    <property type="entry name" value="T-CELL ACTIVATION RHO GTPASE ACTIVATING PROTEIN-RELATED"/>
    <property type="match status" value="1"/>
</dbReference>
<feature type="compositionally biased region" description="Polar residues" evidence="1">
    <location>
        <begin position="836"/>
        <end position="845"/>
    </location>
</feature>
<feature type="compositionally biased region" description="Low complexity" evidence="1">
    <location>
        <begin position="1632"/>
        <end position="1644"/>
    </location>
</feature>
<evidence type="ECO:0000313" key="3">
    <source>
        <dbReference type="EMBL" id="KAK3765334.1"/>
    </source>
</evidence>
<protein>
    <recommendedName>
        <fullName evidence="2">Rho-GAP domain-containing protein</fullName>
    </recommendedName>
</protein>
<evidence type="ECO:0000313" key="4">
    <source>
        <dbReference type="Proteomes" id="UP001283361"/>
    </source>
</evidence>
<feature type="compositionally biased region" description="Basic and acidic residues" evidence="1">
    <location>
        <begin position="619"/>
        <end position="632"/>
    </location>
</feature>
<feature type="compositionally biased region" description="Polar residues" evidence="1">
    <location>
        <begin position="1549"/>
        <end position="1570"/>
    </location>
</feature>
<accession>A0AAE0Z9G0</accession>
<proteinExistence type="predicted"/>
<feature type="compositionally biased region" description="Polar residues" evidence="1">
    <location>
        <begin position="1206"/>
        <end position="1216"/>
    </location>
</feature>
<feature type="compositionally biased region" description="Basic and acidic residues" evidence="1">
    <location>
        <begin position="1393"/>
        <end position="1419"/>
    </location>
</feature>
<feature type="region of interest" description="Disordered" evidence="1">
    <location>
        <begin position="1119"/>
        <end position="1143"/>
    </location>
</feature>
<dbReference type="PANTHER" id="PTHR23179:SF3">
    <property type="entry name" value="RHO GTPASE-ACTIVATING PROTEIN 20"/>
    <property type="match status" value="1"/>
</dbReference>
<feature type="compositionally biased region" description="Polar residues" evidence="1">
    <location>
        <begin position="1471"/>
        <end position="1480"/>
    </location>
</feature>
<dbReference type="PROSITE" id="PS50238">
    <property type="entry name" value="RHOGAP"/>
    <property type="match status" value="1"/>
</dbReference>